<dbReference type="InterPro" id="IPR009799">
    <property type="entry name" value="EthD_dom"/>
</dbReference>
<keyword evidence="2" id="KW-1185">Reference proteome</keyword>
<accession>A0ABQ2YKB7</accession>
<dbReference type="InterPro" id="IPR011008">
    <property type="entry name" value="Dimeric_a/b-barrel"/>
</dbReference>
<gene>
    <name evidence="1" type="ORF">GCM10007160_12370</name>
</gene>
<reference evidence="2" key="1">
    <citation type="journal article" date="2019" name="Int. J. Syst. Evol. Microbiol.">
        <title>The Global Catalogue of Microorganisms (GCM) 10K type strain sequencing project: providing services to taxonomists for standard genome sequencing and annotation.</title>
        <authorList>
            <consortium name="The Broad Institute Genomics Platform"/>
            <consortium name="The Broad Institute Genome Sequencing Center for Infectious Disease"/>
            <person name="Wu L."/>
            <person name="Ma J."/>
        </authorList>
    </citation>
    <scope>NUCLEOTIDE SEQUENCE [LARGE SCALE GENOMIC DNA]</scope>
    <source>
        <strain evidence="2">KCTC 22228</strain>
    </source>
</reference>
<dbReference type="Proteomes" id="UP000653056">
    <property type="component" value="Unassembled WGS sequence"/>
</dbReference>
<dbReference type="PANTHER" id="PTHR40260">
    <property type="entry name" value="BLR8190 PROTEIN"/>
    <property type="match status" value="1"/>
</dbReference>
<dbReference type="Gene3D" id="3.30.70.100">
    <property type="match status" value="1"/>
</dbReference>
<evidence type="ECO:0000313" key="1">
    <source>
        <dbReference type="EMBL" id="GGX86560.1"/>
    </source>
</evidence>
<protein>
    <recommendedName>
        <fullName evidence="3">EthD domain-containing protein</fullName>
    </recommendedName>
</protein>
<dbReference type="NCBIfam" id="TIGR02118">
    <property type="entry name" value="EthD family reductase"/>
    <property type="match status" value="1"/>
</dbReference>
<organism evidence="1 2">
    <name type="scientific">Litchfieldella qijiaojingensis</name>
    <dbReference type="NCBI Taxonomy" id="980347"/>
    <lineage>
        <taxon>Bacteria</taxon>
        <taxon>Pseudomonadati</taxon>
        <taxon>Pseudomonadota</taxon>
        <taxon>Gammaproteobacteria</taxon>
        <taxon>Oceanospirillales</taxon>
        <taxon>Halomonadaceae</taxon>
        <taxon>Litchfieldella</taxon>
    </lineage>
</organism>
<name>A0ABQ2YKB7_9GAMM</name>
<comment type="caution">
    <text evidence="1">The sequence shown here is derived from an EMBL/GenBank/DDBJ whole genome shotgun (WGS) entry which is preliminary data.</text>
</comment>
<dbReference type="PANTHER" id="PTHR40260:SF2">
    <property type="entry name" value="BLR8190 PROTEIN"/>
    <property type="match status" value="1"/>
</dbReference>
<dbReference type="EMBL" id="BMXS01000004">
    <property type="protein sequence ID" value="GGX86560.1"/>
    <property type="molecule type" value="Genomic_DNA"/>
</dbReference>
<proteinExistence type="predicted"/>
<evidence type="ECO:0000313" key="2">
    <source>
        <dbReference type="Proteomes" id="UP000653056"/>
    </source>
</evidence>
<dbReference type="SUPFAM" id="SSF54909">
    <property type="entry name" value="Dimeric alpha+beta barrel"/>
    <property type="match status" value="1"/>
</dbReference>
<sequence>MIDILVMYPNRDGMTFDEDYYLDHHTPLVARLLGDYGLKFIRVVKGIERDSPFFLVTHIGFEAKEEFNKAIDEVGNELFEDIPRFTDVEPLIQIGELMVNDRIP</sequence>
<evidence type="ECO:0008006" key="3">
    <source>
        <dbReference type="Google" id="ProtNLM"/>
    </source>
</evidence>
<dbReference type="RefSeq" id="WP_189467267.1">
    <property type="nucleotide sequence ID" value="NZ_BMXS01000004.1"/>
</dbReference>